<keyword evidence="4" id="KW-1185">Reference proteome</keyword>
<feature type="domain" description="EGF-like" evidence="3">
    <location>
        <begin position="347"/>
        <end position="382"/>
    </location>
</feature>
<dbReference type="SUPFAM" id="SSF49785">
    <property type="entry name" value="Galactose-binding domain-like"/>
    <property type="match status" value="1"/>
</dbReference>
<dbReference type="SMART" id="SM00181">
    <property type="entry name" value="EGF"/>
    <property type="match status" value="7"/>
</dbReference>
<feature type="domain" description="EGF-like" evidence="3">
    <location>
        <begin position="254"/>
        <end position="289"/>
    </location>
</feature>
<evidence type="ECO:0000313" key="4">
    <source>
        <dbReference type="Proteomes" id="UP000694844"/>
    </source>
</evidence>
<name>A0A8B8B2D9_CRAVI</name>
<dbReference type="InterPro" id="IPR042635">
    <property type="entry name" value="MEGF10/SREC1/2-like"/>
</dbReference>
<feature type="domain" description="EGF-like" evidence="3">
    <location>
        <begin position="213"/>
        <end position="243"/>
    </location>
</feature>
<accession>A0A8B8B2D9</accession>
<dbReference type="PANTHER" id="PTHR24043:SF8">
    <property type="entry name" value="EGF-LIKE DOMAIN-CONTAINING PROTEIN"/>
    <property type="match status" value="1"/>
</dbReference>
<protein>
    <submittedName>
        <fullName evidence="5">Multiple epidermal growth factor-like domains protein 11 isoform X1</fullName>
    </submittedName>
</protein>
<dbReference type="GeneID" id="111106409"/>
<keyword evidence="2" id="KW-0812">Transmembrane</keyword>
<feature type="domain" description="EGF-like" evidence="3">
    <location>
        <begin position="440"/>
        <end position="477"/>
    </location>
</feature>
<dbReference type="KEGG" id="cvn:111106409"/>
<dbReference type="AlphaFoldDB" id="A0A8B8B2D9"/>
<dbReference type="Gene3D" id="2.170.300.10">
    <property type="entry name" value="Tie2 ligand-binding domain superfamily"/>
    <property type="match status" value="2"/>
</dbReference>
<organism evidence="4 5">
    <name type="scientific">Crassostrea virginica</name>
    <name type="common">Eastern oyster</name>
    <dbReference type="NCBI Taxonomy" id="6565"/>
    <lineage>
        <taxon>Eukaryota</taxon>
        <taxon>Metazoa</taxon>
        <taxon>Spiralia</taxon>
        <taxon>Lophotrochozoa</taxon>
        <taxon>Mollusca</taxon>
        <taxon>Bivalvia</taxon>
        <taxon>Autobranchia</taxon>
        <taxon>Pteriomorphia</taxon>
        <taxon>Ostreida</taxon>
        <taxon>Ostreoidea</taxon>
        <taxon>Ostreidae</taxon>
        <taxon>Crassostrea</taxon>
    </lineage>
</organism>
<gene>
    <name evidence="5" type="primary">LOC111106409</name>
</gene>
<evidence type="ECO:0000313" key="5">
    <source>
        <dbReference type="RefSeq" id="XP_022296779.1"/>
    </source>
</evidence>
<feature type="domain" description="EGF-like" evidence="3">
    <location>
        <begin position="300"/>
        <end position="336"/>
    </location>
</feature>
<sequence>MSAPLLPCRWIHLMSGEMEIWILHILLGHLVINPINSISLPNIALGKDAYQSSTYNSITGAEKAVDGLKSNLSFSGGQCAVSASGEKTALWRVELGDVSSIQNITIYYRTENLFWNASNGFTEVFVGFYVYVSNTTNKDDGQLCFHDNEHFNPSTIPAVLTLNCTLQGRYVIYYNERTDGQPDYYFKYVGTHLCEFEVYGCQQGFYGDNCMSTCPDNCLSNLCELVTGNCFQCDAGYKGPRCDMECDSGMYGQDCGNTCGSCINNTQCHHVNGSCLQGCGPGYQGDKCTEECPSGKYGINCQHDCSSTCNALHSCNRTTGECIGGCEPGWKGFFCKQKCDGGMYGQDCVNTCGSCINNTQCHHVNGSCLQGCGPGYQGNECKEECPPGTYGHDCKHHCSVTCSVSNSCNRTSGECVGGCKPGWKGFLCKQECDGGMYGQDCGNTCGSCINDTQCHHINGTCLHVQGCGPGYKGDKCIEECSMGTYGNDCKYNCSSTCSVPQRCKKTTGECIGGCTSGWKGFMCERICDNGMYGEDCSKTCGFCFNNTQCHHVYGSCLQGCGSGYLGNKCTEVTSLMAKQQSCEHSIYISAGVLATIVIVGTILNLLIWKRKHQKLKNNSKNITNSHVLDKQEKTIPSTYAELGDIDKQHTYDDIHHYSEANNSK</sequence>
<feature type="domain" description="EGF-like" evidence="3">
    <location>
        <begin position="384"/>
        <end position="429"/>
    </location>
</feature>
<reference evidence="5" key="1">
    <citation type="submission" date="2025-08" db="UniProtKB">
        <authorList>
            <consortium name="RefSeq"/>
        </authorList>
    </citation>
    <scope>IDENTIFICATION</scope>
    <source>
        <tissue evidence="5">Whole sample</tissue>
    </source>
</reference>
<dbReference type="PANTHER" id="PTHR24043">
    <property type="entry name" value="SCAVENGER RECEPTOR CLASS F"/>
    <property type="match status" value="1"/>
</dbReference>
<keyword evidence="2" id="KW-1133">Transmembrane helix</keyword>
<dbReference type="InterPro" id="IPR009030">
    <property type="entry name" value="Growth_fac_rcpt_cys_sf"/>
</dbReference>
<evidence type="ECO:0000256" key="2">
    <source>
        <dbReference type="SAM" id="Phobius"/>
    </source>
</evidence>
<feature type="domain" description="EGF-like" evidence="3">
    <location>
        <begin position="492"/>
        <end position="524"/>
    </location>
</feature>
<dbReference type="OrthoDB" id="10252017at2759"/>
<dbReference type="Gene3D" id="2.60.120.260">
    <property type="entry name" value="Galactose-binding domain-like"/>
    <property type="match status" value="1"/>
</dbReference>
<dbReference type="RefSeq" id="XP_022296779.1">
    <property type="nucleotide sequence ID" value="XM_022441071.1"/>
</dbReference>
<feature type="transmembrane region" description="Helical" evidence="2">
    <location>
        <begin position="586"/>
        <end position="608"/>
    </location>
</feature>
<keyword evidence="2" id="KW-0472">Membrane</keyword>
<dbReference type="SUPFAM" id="SSF57184">
    <property type="entry name" value="Growth factor receptor domain"/>
    <property type="match status" value="1"/>
</dbReference>
<dbReference type="Proteomes" id="UP000694844">
    <property type="component" value="Chromosome 8"/>
</dbReference>
<dbReference type="GO" id="GO:0005044">
    <property type="term" value="F:scavenger receptor activity"/>
    <property type="evidence" value="ECO:0007669"/>
    <property type="project" value="InterPro"/>
</dbReference>
<evidence type="ECO:0000259" key="3">
    <source>
        <dbReference type="SMART" id="SM00181"/>
    </source>
</evidence>
<dbReference type="InterPro" id="IPR000742">
    <property type="entry name" value="EGF"/>
</dbReference>
<evidence type="ECO:0000256" key="1">
    <source>
        <dbReference type="ARBA" id="ARBA00022536"/>
    </source>
</evidence>
<dbReference type="InterPro" id="IPR008979">
    <property type="entry name" value="Galactose-bd-like_sf"/>
</dbReference>
<keyword evidence="1" id="KW-0245">EGF-like domain</keyword>
<proteinExistence type="predicted"/>